<keyword evidence="2" id="KW-1185">Reference proteome</keyword>
<dbReference type="GeneID" id="63783043"/>
<comment type="caution">
    <text evidence="1">The sequence shown here is derived from an EMBL/GenBank/DDBJ whole genome shotgun (WGS) entry which is preliminary data.</text>
</comment>
<name>A0A1Y2FQW9_PROLT</name>
<reference evidence="1 2" key="1">
    <citation type="submission" date="2016-07" db="EMBL/GenBank/DDBJ databases">
        <title>Pervasive Adenine N6-methylation of Active Genes in Fungi.</title>
        <authorList>
            <consortium name="DOE Joint Genome Institute"/>
            <person name="Mondo S.J."/>
            <person name="Dannebaum R.O."/>
            <person name="Kuo R.C."/>
            <person name="Labutti K."/>
            <person name="Haridas S."/>
            <person name="Kuo A."/>
            <person name="Salamov A."/>
            <person name="Ahrendt S.R."/>
            <person name="Lipzen A."/>
            <person name="Sullivan W."/>
            <person name="Andreopoulos W.B."/>
            <person name="Clum A."/>
            <person name="Lindquist E."/>
            <person name="Daum C."/>
            <person name="Ramamoorthy G.K."/>
            <person name="Gryganskyi A."/>
            <person name="Culley D."/>
            <person name="Magnuson J.K."/>
            <person name="James T.Y."/>
            <person name="O'Malley M.A."/>
            <person name="Stajich J.E."/>
            <person name="Spatafora J.W."/>
            <person name="Visel A."/>
            <person name="Grigoriev I.V."/>
        </authorList>
    </citation>
    <scope>NUCLEOTIDE SEQUENCE [LARGE SCALE GENOMIC DNA]</scope>
    <source>
        <strain evidence="1 2">12-1054</strain>
    </source>
</reference>
<organism evidence="1 2">
    <name type="scientific">Protomyces lactucae-debilis</name>
    <dbReference type="NCBI Taxonomy" id="2754530"/>
    <lineage>
        <taxon>Eukaryota</taxon>
        <taxon>Fungi</taxon>
        <taxon>Dikarya</taxon>
        <taxon>Ascomycota</taxon>
        <taxon>Taphrinomycotina</taxon>
        <taxon>Taphrinomycetes</taxon>
        <taxon>Taphrinales</taxon>
        <taxon>Protomycetaceae</taxon>
        <taxon>Protomyces</taxon>
    </lineage>
</organism>
<proteinExistence type="predicted"/>
<evidence type="ECO:0000313" key="2">
    <source>
        <dbReference type="Proteomes" id="UP000193685"/>
    </source>
</evidence>
<gene>
    <name evidence="1" type="ORF">BCR37DRAFT_218174</name>
</gene>
<protein>
    <submittedName>
        <fullName evidence="1">Uncharacterized protein</fullName>
    </submittedName>
</protein>
<dbReference type="RefSeq" id="XP_040727511.1">
    <property type="nucleotide sequence ID" value="XM_040866444.1"/>
</dbReference>
<dbReference type="AlphaFoldDB" id="A0A1Y2FQW9"/>
<dbReference type="Proteomes" id="UP000193685">
    <property type="component" value="Unassembled WGS sequence"/>
</dbReference>
<evidence type="ECO:0000313" key="1">
    <source>
        <dbReference type="EMBL" id="ORY86329.1"/>
    </source>
</evidence>
<sequence>MLVCLVPATVAARQVASLLLASDATSRSSFSGPPSQRSSTRDECVLGFAMTFFKLGFRSCQRLIFIVGKLTVFLFLVPLEELREFRDLAPDFSKAAANGRRLTGPKRARTVHRPVQFSFSSPSDQKGVVNIPGFLVVAIVTAETRVLPLFRNFVVGLA</sequence>
<dbReference type="EMBL" id="MCFI01000003">
    <property type="protein sequence ID" value="ORY86329.1"/>
    <property type="molecule type" value="Genomic_DNA"/>
</dbReference>
<accession>A0A1Y2FQW9</accession>